<sequence>MRLDDLDFPDELTLLSHTHEQMQMKTTSITTASESVGLNIHKGKRKILKYNMENTNPISLDRETLEYVKTFTCLGSIIDEQEGCDADVNVRIGEVKDQYFNN</sequence>
<dbReference type="Proteomes" id="UP000277204">
    <property type="component" value="Unassembled WGS sequence"/>
</dbReference>
<evidence type="ECO:0000313" key="1">
    <source>
        <dbReference type="EMBL" id="VDP29764.1"/>
    </source>
</evidence>
<dbReference type="EMBL" id="UZAI01017803">
    <property type="protein sequence ID" value="VDP29764.1"/>
    <property type="molecule type" value="Genomic_DNA"/>
</dbReference>
<evidence type="ECO:0000313" key="2">
    <source>
        <dbReference type="Proteomes" id="UP000277204"/>
    </source>
</evidence>
<dbReference type="PANTHER" id="PTHR47027:SF25">
    <property type="entry name" value="REVERSE TRANSCRIPTASE DOMAIN-CONTAINING PROTEIN"/>
    <property type="match status" value="1"/>
</dbReference>
<dbReference type="AlphaFoldDB" id="A0A183MSB2"/>
<reference evidence="1 2" key="1">
    <citation type="submission" date="2018-11" db="EMBL/GenBank/DDBJ databases">
        <authorList>
            <consortium name="Pathogen Informatics"/>
        </authorList>
    </citation>
    <scope>NUCLEOTIDE SEQUENCE [LARGE SCALE GENOMIC DNA]</scope>
    <source>
        <strain evidence="1 2">Zambia</strain>
    </source>
</reference>
<proteinExistence type="predicted"/>
<name>A0A183MSB2_9TREM</name>
<keyword evidence="2" id="KW-1185">Reference proteome</keyword>
<accession>A0A183MSB2</accession>
<organism evidence="1 2">
    <name type="scientific">Schistosoma margrebowiei</name>
    <dbReference type="NCBI Taxonomy" id="48269"/>
    <lineage>
        <taxon>Eukaryota</taxon>
        <taxon>Metazoa</taxon>
        <taxon>Spiralia</taxon>
        <taxon>Lophotrochozoa</taxon>
        <taxon>Platyhelminthes</taxon>
        <taxon>Trematoda</taxon>
        <taxon>Digenea</taxon>
        <taxon>Strigeidida</taxon>
        <taxon>Schistosomatoidea</taxon>
        <taxon>Schistosomatidae</taxon>
        <taxon>Schistosoma</taxon>
    </lineage>
</organism>
<dbReference type="PANTHER" id="PTHR47027">
    <property type="entry name" value="REVERSE TRANSCRIPTASE DOMAIN-CONTAINING PROTEIN"/>
    <property type="match status" value="1"/>
</dbReference>
<protein>
    <submittedName>
        <fullName evidence="1">Uncharacterized protein</fullName>
    </submittedName>
</protein>
<gene>
    <name evidence="1" type="ORF">SMRZ_LOCUS18937</name>
</gene>